<feature type="transmembrane region" description="Helical" evidence="1">
    <location>
        <begin position="92"/>
        <end position="117"/>
    </location>
</feature>
<dbReference type="InterPro" id="IPR047798">
    <property type="entry name" value="BPSS1780-like"/>
</dbReference>
<name>A0A3P1SUH1_9GAMM</name>
<sequence length="233" mass="25101">MSGPVSVPVSHSWRWLTQGFGHFKQNPVAWILTMVIWIVISVVISLIPGIGSLAITLLSPVIAAGYMLGCREQEEGGDFRIGHLFSGFSNNVGQLILVGVLYLVGSIVIVVAIGMFAGGTMFMLGGGDPSAMGPEMMSALMIPILIAMLFFIPLLMAYWFAPVLVALNDMSAIAAMKMSFSACLKNMLPFLVYGLLGAILMMIGMIPIGLGLLIVMPMFVASMYVSYRDIFYS</sequence>
<evidence type="ECO:0000256" key="1">
    <source>
        <dbReference type="SAM" id="Phobius"/>
    </source>
</evidence>
<dbReference type="OrthoDB" id="5298483at2"/>
<organism evidence="3 4">
    <name type="scientific">Amphritea balenae</name>
    <dbReference type="NCBI Taxonomy" id="452629"/>
    <lineage>
        <taxon>Bacteria</taxon>
        <taxon>Pseudomonadati</taxon>
        <taxon>Pseudomonadota</taxon>
        <taxon>Gammaproteobacteria</taxon>
        <taxon>Oceanospirillales</taxon>
        <taxon>Oceanospirillaceae</taxon>
        <taxon>Amphritea</taxon>
    </lineage>
</organism>
<dbReference type="Pfam" id="PF25231">
    <property type="entry name" value="DUF7847"/>
    <property type="match status" value="1"/>
</dbReference>
<comment type="caution">
    <text evidence="3">The sequence shown here is derived from an EMBL/GenBank/DDBJ whole genome shotgun (WGS) entry which is preliminary data.</text>
</comment>
<dbReference type="NCBIfam" id="NF041043">
    <property type="entry name" value="BPSS1780_fam"/>
    <property type="match status" value="1"/>
</dbReference>
<proteinExistence type="predicted"/>
<keyword evidence="1" id="KW-0812">Transmembrane</keyword>
<evidence type="ECO:0000313" key="3">
    <source>
        <dbReference type="EMBL" id="RRD00760.1"/>
    </source>
</evidence>
<dbReference type="AlphaFoldDB" id="A0A3P1SUH1"/>
<feature type="transmembrane region" description="Helical" evidence="1">
    <location>
        <begin position="28"/>
        <end position="47"/>
    </location>
</feature>
<feature type="transmembrane region" description="Helical" evidence="1">
    <location>
        <begin position="137"/>
        <end position="161"/>
    </location>
</feature>
<feature type="transmembrane region" description="Helical" evidence="1">
    <location>
        <begin position="208"/>
        <end position="227"/>
    </location>
</feature>
<keyword evidence="1" id="KW-1133">Transmembrane helix</keyword>
<evidence type="ECO:0000313" key="4">
    <source>
        <dbReference type="Proteomes" id="UP000267535"/>
    </source>
</evidence>
<dbReference type="Proteomes" id="UP000267535">
    <property type="component" value="Unassembled WGS sequence"/>
</dbReference>
<feature type="domain" description="DUF7847" evidence="2">
    <location>
        <begin position="96"/>
        <end position="217"/>
    </location>
</feature>
<protein>
    <recommendedName>
        <fullName evidence="2">DUF7847 domain-containing protein</fullName>
    </recommendedName>
</protein>
<dbReference type="EMBL" id="RQXV01000002">
    <property type="protein sequence ID" value="RRD00760.1"/>
    <property type="molecule type" value="Genomic_DNA"/>
</dbReference>
<dbReference type="InterPro" id="IPR057169">
    <property type="entry name" value="DUF7847"/>
</dbReference>
<evidence type="ECO:0000259" key="2">
    <source>
        <dbReference type="Pfam" id="PF25231"/>
    </source>
</evidence>
<feature type="transmembrane region" description="Helical" evidence="1">
    <location>
        <begin position="182"/>
        <end position="202"/>
    </location>
</feature>
<accession>A0A3P1SUH1</accession>
<reference evidence="3 4" key="1">
    <citation type="submission" date="2018-11" db="EMBL/GenBank/DDBJ databases">
        <title>The draft genome sequence of Amphritea balenae JAMM 1525T.</title>
        <authorList>
            <person name="Fang Z."/>
            <person name="Zhang Y."/>
            <person name="Han X."/>
        </authorList>
    </citation>
    <scope>NUCLEOTIDE SEQUENCE [LARGE SCALE GENOMIC DNA]</scope>
    <source>
        <strain evidence="3 4">JAMM 1525</strain>
    </source>
</reference>
<gene>
    <name evidence="3" type="ORF">EHS89_05480</name>
</gene>
<keyword evidence="1" id="KW-0472">Membrane</keyword>
<keyword evidence="4" id="KW-1185">Reference proteome</keyword>